<accession>A0A7C3VSY9</accession>
<protein>
    <submittedName>
        <fullName evidence="3">DUF1092 family protein</fullName>
    </submittedName>
</protein>
<feature type="domain" description="RNA-binding protein Tab2-like N-terminal" evidence="1">
    <location>
        <begin position="4"/>
        <end position="113"/>
    </location>
</feature>
<evidence type="ECO:0000259" key="2">
    <source>
        <dbReference type="Pfam" id="PF20429"/>
    </source>
</evidence>
<sequence length="308" mass="34431">MRTTWELDFYSRPMVDDAGKKVWEVLICESPTGIYGSEKPFRFQKFCPNTEVNSVWLGNAIEEATQIAGVAPKKIRFFRRQMNNMISKACQDKGIDAVPSRRTGQLQRWLQERMELVYPNQPGFKAEGVMTSVRFETPPPSPLPDALRGDKWAFVTLAAADFQDMDQWQIDFGEAFPIFSATTTEPGKEGSNYVVAAPELTPESRIPGAIVFSSRALALAGWMSGLDLAFLRVEFGSGVSGVGKLILETGASQSWILASFRDEKTRQEAKRFAEAKEKSQQIHFLAVQSDPDAESFAGFWLLQEVNLP</sequence>
<evidence type="ECO:0000313" key="3">
    <source>
        <dbReference type="EMBL" id="HGG01856.1"/>
    </source>
</evidence>
<dbReference type="PANTHER" id="PTHR34556">
    <property type="match status" value="1"/>
</dbReference>
<gene>
    <name evidence="3" type="ORF">ENR15_14720</name>
</gene>
<dbReference type="EMBL" id="DSPX01000149">
    <property type="protein sequence ID" value="HGG01856.1"/>
    <property type="molecule type" value="Genomic_DNA"/>
</dbReference>
<organism evidence="3">
    <name type="scientific">Planktothricoides sp. SpSt-374</name>
    <dbReference type="NCBI Taxonomy" id="2282167"/>
    <lineage>
        <taxon>Bacteria</taxon>
        <taxon>Bacillati</taxon>
        <taxon>Cyanobacteriota</taxon>
        <taxon>Cyanophyceae</taxon>
        <taxon>Oscillatoriophycideae</taxon>
        <taxon>Oscillatoriales</taxon>
        <taxon>Oscillatoriaceae</taxon>
        <taxon>Planktothricoides</taxon>
    </lineage>
</organism>
<comment type="caution">
    <text evidence="3">The sequence shown here is derived from an EMBL/GenBank/DDBJ whole genome shotgun (WGS) entry which is preliminary data.</text>
</comment>
<dbReference type="InterPro" id="IPR046760">
    <property type="entry name" value="Tab2-like_N"/>
</dbReference>
<dbReference type="AlphaFoldDB" id="A0A7C3VSY9"/>
<dbReference type="Pfam" id="PF06485">
    <property type="entry name" value="Tab2-like_N"/>
    <property type="match status" value="1"/>
</dbReference>
<dbReference type="Pfam" id="PF20429">
    <property type="entry name" value="Tab2-like_C"/>
    <property type="match status" value="1"/>
</dbReference>
<proteinExistence type="predicted"/>
<feature type="domain" description="RNA-binding protein Tab2/Atab2 C-terminal" evidence="2">
    <location>
        <begin position="132"/>
        <end position="303"/>
    </location>
</feature>
<dbReference type="InterPro" id="IPR009472">
    <property type="entry name" value="Tab2-like"/>
</dbReference>
<dbReference type="InterPro" id="IPR046761">
    <property type="entry name" value="Tab2-like_C"/>
</dbReference>
<name>A0A7C3VSY9_9CYAN</name>
<evidence type="ECO:0000259" key="1">
    <source>
        <dbReference type="Pfam" id="PF06485"/>
    </source>
</evidence>
<reference evidence="3" key="1">
    <citation type="journal article" date="2020" name="mSystems">
        <title>Genome- and Community-Level Interaction Insights into Carbon Utilization and Element Cycling Functions of Hydrothermarchaeota in Hydrothermal Sediment.</title>
        <authorList>
            <person name="Zhou Z."/>
            <person name="Liu Y."/>
            <person name="Xu W."/>
            <person name="Pan J."/>
            <person name="Luo Z.H."/>
            <person name="Li M."/>
        </authorList>
    </citation>
    <scope>NUCLEOTIDE SEQUENCE [LARGE SCALE GENOMIC DNA]</scope>
    <source>
        <strain evidence="3">SpSt-374</strain>
    </source>
</reference>
<dbReference type="PANTHER" id="PTHR34556:SF2">
    <property type="entry name" value="PROTEIN TAB2 HOMOLOG, CHLOROPLASTIC"/>
    <property type="match status" value="1"/>
</dbReference>
<dbReference type="GO" id="GO:0003723">
    <property type="term" value="F:RNA binding"/>
    <property type="evidence" value="ECO:0007669"/>
    <property type="project" value="InterPro"/>
</dbReference>